<keyword evidence="2" id="KW-0614">Plasmid</keyword>
<dbReference type="EMBL" id="CP000556">
    <property type="protein sequence ID" value="ABM96909.1"/>
    <property type="molecule type" value="Genomic_DNA"/>
</dbReference>
<accession>A2SMX0</accession>
<feature type="region of interest" description="Disordered" evidence="1">
    <location>
        <begin position="110"/>
        <end position="140"/>
    </location>
</feature>
<keyword evidence="3" id="KW-1185">Reference proteome</keyword>
<reference evidence="2 3" key="1">
    <citation type="journal article" date="2007" name="J. Bacteriol.">
        <title>Whole-genome analysis of the methyl tert-butyl ether-degrading beta-proteobacterium Methylibium petroleiphilum PM1.</title>
        <authorList>
            <person name="Kane S.R."/>
            <person name="Chakicherla A.Y."/>
            <person name="Chain P.S.G."/>
            <person name="Schmidt R."/>
            <person name="Shin M.W."/>
            <person name="Legler T.C."/>
            <person name="Scow K.M."/>
            <person name="Larimer F.W."/>
            <person name="Lucas S.M."/>
            <person name="Richardson P.M."/>
            <person name="Hristova K.R."/>
        </authorList>
    </citation>
    <scope>NUCLEOTIDE SEQUENCE [LARGE SCALE GENOMIC DNA]</scope>
    <source>
        <strain evidence="3">ATCC BAA-1232 / LMG 22953 / PM1</strain>
        <plasmid evidence="2 3">RPME01</plasmid>
    </source>
</reference>
<organism evidence="2 3">
    <name type="scientific">Methylibium petroleiphilum (strain ATCC BAA-1232 / LMG 22953 / PM1)</name>
    <dbReference type="NCBI Taxonomy" id="420662"/>
    <lineage>
        <taxon>Bacteria</taxon>
        <taxon>Pseudomonadati</taxon>
        <taxon>Pseudomonadota</taxon>
        <taxon>Betaproteobacteria</taxon>
        <taxon>Burkholderiales</taxon>
        <taxon>Sphaerotilaceae</taxon>
        <taxon>Methylibium</taxon>
    </lineage>
</organism>
<evidence type="ECO:0000256" key="1">
    <source>
        <dbReference type="SAM" id="MobiDB-lite"/>
    </source>
</evidence>
<dbReference type="AlphaFoldDB" id="A2SMX0"/>
<gene>
    <name evidence="2" type="ordered locus">Mpe_B0130</name>
</gene>
<dbReference type="RefSeq" id="WP_011831524.1">
    <property type="nucleotide sequence ID" value="NC_008826.1"/>
</dbReference>
<sequence length="239" mass="24306">MASDDLIRIVYRSARINAAAGAGTARSPKATPRRNRTSISMDPDLYQTFCLIEGDVRAARAKLRQWATEADGERQASAEPTGVSRLVHKRMLAKIREVVEAGLTVLQTKGATATGKAKPAADDAGAEWDNFQGSSSGREAKKAIKKAATAAKKAPGRKGKAQAVDAEVTGSGAKALADDAPGAGGGAAADAQVTVSGATGEGGGADSLAALPEAGGLVSGAAEYTRERLVEDGVDPFMG</sequence>
<dbReference type="HOGENOM" id="CLU_1160018_0_0_4"/>
<name>A2SMX0_METPP</name>
<dbReference type="eggNOG" id="ENOG5033FBK">
    <property type="taxonomic scope" value="Bacteria"/>
</dbReference>
<proteinExistence type="predicted"/>
<protein>
    <submittedName>
        <fullName evidence="2">Uncharacterized protein</fullName>
    </submittedName>
</protein>
<geneLocation type="plasmid" evidence="2 3">
    <name>RPME01</name>
</geneLocation>
<dbReference type="Proteomes" id="UP000000366">
    <property type="component" value="Plasmid RPME01"/>
</dbReference>
<dbReference type="KEGG" id="mpt:Mpe_B0130"/>
<evidence type="ECO:0000313" key="2">
    <source>
        <dbReference type="EMBL" id="ABM96909.1"/>
    </source>
</evidence>
<evidence type="ECO:0000313" key="3">
    <source>
        <dbReference type="Proteomes" id="UP000000366"/>
    </source>
</evidence>